<evidence type="ECO:0000256" key="6">
    <source>
        <dbReference type="ARBA" id="ARBA00022833"/>
    </source>
</evidence>
<organism evidence="10 12">
    <name type="scientific">Neisseria meningitidis</name>
    <dbReference type="NCBI Taxonomy" id="487"/>
    <lineage>
        <taxon>Bacteria</taxon>
        <taxon>Pseudomonadati</taxon>
        <taxon>Pseudomonadota</taxon>
        <taxon>Betaproteobacteria</taxon>
        <taxon>Neisseriales</taxon>
        <taxon>Neisseriaceae</taxon>
        <taxon>Neisseria</taxon>
    </lineage>
</organism>
<comment type="similarity">
    <text evidence="1">Belongs to the peptidase C40 family.</text>
</comment>
<evidence type="ECO:0000256" key="4">
    <source>
        <dbReference type="ARBA" id="ARBA00022801"/>
    </source>
</evidence>
<dbReference type="PANTHER" id="PTHR34858:SF1">
    <property type="entry name" value="CYSO-CYSTEINE PEPTIDASE"/>
    <property type="match status" value="1"/>
</dbReference>
<keyword evidence="4" id="KW-0378">Hydrolase</keyword>
<dbReference type="InterPro" id="IPR051929">
    <property type="entry name" value="VirAsm_ModProt"/>
</dbReference>
<dbReference type="OMA" id="THSIWRY"/>
<keyword evidence="3" id="KW-0479">Metal-binding</keyword>
<dbReference type="RefSeq" id="WP_002244525.1">
    <property type="nucleotide sequence ID" value="NZ_CP007667.1"/>
</dbReference>
<evidence type="ECO:0000256" key="3">
    <source>
        <dbReference type="ARBA" id="ARBA00022723"/>
    </source>
</evidence>
<reference evidence="11 14" key="3">
    <citation type="journal article" date="2017" name="Clin. Infect. Dis.">
        <title>Increased Risk for Meningococcal Disease among Men who have Sex with Men in the United States, 2012-2015.</title>
        <authorList>
            <person name="Folaranmi T.A."/>
            <person name="Kretz C.B."/>
            <person name="Kamiya H."/>
            <person name="MacNeil J.R."/>
            <person name="Whaley M.J."/>
            <person name="Blain A."/>
            <person name="Antwi M."/>
            <person name="Dorsinville M."/>
            <person name="Pacilli M."/>
            <person name="Smith S."/>
            <person name="Civen R."/>
            <person name="Ngo V."/>
            <person name="Winter K."/>
            <person name="Harriman K."/>
            <person name="Wang X."/>
            <person name="Bowen V.B."/>
            <person name="Patel M."/>
            <person name="Martin S."/>
            <person name="Misegades L."/>
            <person name="Meyer S.A."/>
        </authorList>
    </citation>
    <scope>NUCLEOTIDE SEQUENCE [LARGE SCALE GENOMIC DNA]</scope>
    <source>
        <strain evidence="11 14">M26503</strain>
    </source>
</reference>
<dbReference type="InterPro" id="IPR028090">
    <property type="entry name" value="JAB_dom_prok"/>
</dbReference>
<dbReference type="EMBL" id="FFEF01000001">
    <property type="protein sequence ID" value="CWT72525.1"/>
    <property type="molecule type" value="Genomic_DNA"/>
</dbReference>
<accession>A0AAD2J721</accession>
<dbReference type="Gene3D" id="3.90.1720.10">
    <property type="entry name" value="endopeptidase domain like (from Nostoc punctiforme)"/>
    <property type="match status" value="1"/>
</dbReference>
<keyword evidence="6" id="KW-0862">Zinc</keyword>
<dbReference type="SUPFAM" id="SSF54001">
    <property type="entry name" value="Cysteine proteinases"/>
    <property type="match status" value="1"/>
</dbReference>
<evidence type="ECO:0000256" key="7">
    <source>
        <dbReference type="ARBA" id="ARBA00023049"/>
    </source>
</evidence>
<feature type="domain" description="NlpC/P60" evidence="8">
    <location>
        <begin position="95"/>
        <end position="231"/>
    </location>
</feature>
<evidence type="ECO:0000256" key="1">
    <source>
        <dbReference type="ARBA" id="ARBA00007074"/>
    </source>
</evidence>
<reference evidence="10 12" key="2">
    <citation type="submission" date="2016-02" db="EMBL/GenBank/DDBJ databases">
        <authorList>
            <consortium name="Pathogen Informatics"/>
        </authorList>
    </citation>
    <scope>NUCLEOTIDE SEQUENCE [LARGE SCALE GENOMIC DNA]</scope>
    <source>
        <strain evidence="10 12">2842STDY5881531</strain>
    </source>
</reference>
<dbReference type="GO" id="GO:0008235">
    <property type="term" value="F:metalloexopeptidase activity"/>
    <property type="evidence" value="ECO:0007669"/>
    <property type="project" value="TreeGrafter"/>
</dbReference>
<evidence type="ECO:0000313" key="13">
    <source>
        <dbReference type="Proteomes" id="UP000092966"/>
    </source>
</evidence>
<dbReference type="EMBL" id="NTLY01000002">
    <property type="protein sequence ID" value="PBJ87987.1"/>
    <property type="molecule type" value="Genomic_DNA"/>
</dbReference>
<dbReference type="EMBL" id="CP012393">
    <property type="protein sequence ID" value="ANW91415.1"/>
    <property type="molecule type" value="Genomic_DNA"/>
</dbReference>
<keyword evidence="5" id="KW-0788">Thiol protease</keyword>
<sequence length="251" mass="28335">MMDLDLLSEEARREMLACAEEAVPSEMCGVLVFSYEGYEFLPLSNCAENPHETFEISADDWMAAERVGEIVAVVHSHPRGEPFLSGADRWMQVETGLPWILVTQGRLKLFRPVPHLRGRVFEYGKTDCGALVRDAFMLMGLVFPDHPRGDMDEDAAAGFWEKHLENCGFSRVSDGLCAGDVVLTATGGHASHAVLYLGNDWMLHHAYNQLSCRVPYTRYWADVTHSVWRHPDFEPAMMQALENDFTHMEQA</sequence>
<evidence type="ECO:0000313" key="11">
    <source>
        <dbReference type="EMBL" id="PBJ87987.1"/>
    </source>
</evidence>
<evidence type="ECO:0000313" key="14">
    <source>
        <dbReference type="Proteomes" id="UP000217930"/>
    </source>
</evidence>
<evidence type="ECO:0000256" key="2">
    <source>
        <dbReference type="ARBA" id="ARBA00022670"/>
    </source>
</evidence>
<dbReference type="CDD" id="cd08073">
    <property type="entry name" value="MPN_NLPC_P60"/>
    <property type="match status" value="1"/>
</dbReference>
<reference evidence="9 13" key="1">
    <citation type="submission" date="2015-07" db="EMBL/GenBank/DDBJ databases">
        <title>Comparative genome sequencing reveals within-host evolution of Neisseria meningitidis during.</title>
        <authorList>
            <person name="Klughammer J."/>
            <person name="Dittrich M."/>
            <person name="Mueller T."/>
            <person name="Blom J."/>
            <person name="Goesmann A."/>
            <person name="Vogel U."/>
            <person name="Frosch M."/>
            <person name="Bock C."/>
            <person name="Schoen C."/>
        </authorList>
    </citation>
    <scope>NUCLEOTIDE SEQUENCE [LARGE SCALE GENOMIC DNA]</scope>
    <source>
        <strain evidence="9 13">DE8555</strain>
    </source>
</reference>
<dbReference type="Pfam" id="PF00877">
    <property type="entry name" value="NLPC_P60"/>
    <property type="match status" value="1"/>
</dbReference>
<dbReference type="Gene3D" id="3.40.140.10">
    <property type="entry name" value="Cytidine Deaminase, domain 2"/>
    <property type="match status" value="1"/>
</dbReference>
<gene>
    <name evidence="11" type="ORF">CNQ34_09110</name>
    <name evidence="9" type="ORF">DE8555_0854</name>
    <name evidence="10" type="ORF">ERS514851_00268</name>
</gene>
<dbReference type="GO" id="GO:0008234">
    <property type="term" value="F:cysteine-type peptidase activity"/>
    <property type="evidence" value="ECO:0007669"/>
    <property type="project" value="UniProtKB-KW"/>
</dbReference>
<dbReference type="InterPro" id="IPR038765">
    <property type="entry name" value="Papain-like_cys_pep_sf"/>
</dbReference>
<dbReference type="GO" id="GO:0008270">
    <property type="term" value="F:zinc ion binding"/>
    <property type="evidence" value="ECO:0007669"/>
    <property type="project" value="TreeGrafter"/>
</dbReference>
<dbReference type="Proteomes" id="UP000069876">
    <property type="component" value="Unassembled WGS sequence"/>
</dbReference>
<dbReference type="Proteomes" id="UP000217930">
    <property type="component" value="Unassembled WGS sequence"/>
</dbReference>
<name>A0AAD2J721_NEIME</name>
<evidence type="ECO:0000259" key="8">
    <source>
        <dbReference type="PROSITE" id="PS51935"/>
    </source>
</evidence>
<dbReference type="InterPro" id="IPR000555">
    <property type="entry name" value="JAMM/MPN+_dom"/>
</dbReference>
<dbReference type="Proteomes" id="UP000092966">
    <property type="component" value="Chromosome"/>
</dbReference>
<keyword evidence="2" id="KW-0645">Protease</keyword>
<dbReference type="GO" id="GO:0006508">
    <property type="term" value="P:proteolysis"/>
    <property type="evidence" value="ECO:0007669"/>
    <property type="project" value="UniProtKB-KW"/>
</dbReference>
<evidence type="ECO:0000313" key="9">
    <source>
        <dbReference type="EMBL" id="ANW91415.1"/>
    </source>
</evidence>
<reference evidence="11" key="4">
    <citation type="submission" date="2017-09" db="EMBL/GenBank/DDBJ databases">
        <authorList>
            <person name="Kretz C."/>
            <person name="Retchless A."/>
            <person name="Wang X."/>
        </authorList>
    </citation>
    <scope>NUCLEOTIDE SEQUENCE</scope>
    <source>
        <strain evidence="11">M26503</strain>
    </source>
</reference>
<dbReference type="PROSITE" id="PS51935">
    <property type="entry name" value="NLPC_P60"/>
    <property type="match status" value="1"/>
</dbReference>
<proteinExistence type="inferred from homology"/>
<evidence type="ECO:0000313" key="10">
    <source>
        <dbReference type="EMBL" id="CWT72525.1"/>
    </source>
</evidence>
<dbReference type="InterPro" id="IPR000064">
    <property type="entry name" value="NLP_P60_dom"/>
</dbReference>
<dbReference type="SMART" id="SM00232">
    <property type="entry name" value="JAB_MPN"/>
    <property type="match status" value="1"/>
</dbReference>
<dbReference type="AlphaFoldDB" id="A0AAD2J721"/>
<keyword evidence="7" id="KW-0482">Metalloprotease</keyword>
<dbReference type="Pfam" id="PF14464">
    <property type="entry name" value="Prok-JAB"/>
    <property type="match status" value="1"/>
</dbReference>
<evidence type="ECO:0000256" key="5">
    <source>
        <dbReference type="ARBA" id="ARBA00022807"/>
    </source>
</evidence>
<dbReference type="SUPFAM" id="SSF102712">
    <property type="entry name" value="JAB1/MPN domain"/>
    <property type="match status" value="1"/>
</dbReference>
<evidence type="ECO:0000313" key="12">
    <source>
        <dbReference type="Proteomes" id="UP000069876"/>
    </source>
</evidence>
<protein>
    <submittedName>
        <fullName evidence="11">Alkaline phosphatase</fullName>
    </submittedName>
    <submittedName>
        <fullName evidence="10">Phage tail assembly protein</fullName>
    </submittedName>
</protein>
<dbReference type="PANTHER" id="PTHR34858">
    <property type="entry name" value="CYSO-CYSTEINE PEPTIDASE"/>
    <property type="match status" value="1"/>
</dbReference>